<evidence type="ECO:0000256" key="3">
    <source>
        <dbReference type="ARBA" id="ARBA00022448"/>
    </source>
</evidence>
<keyword evidence="6 8" id="KW-1133">Transmembrane helix</keyword>
<dbReference type="InterPro" id="IPR037185">
    <property type="entry name" value="EmrE-like"/>
</dbReference>
<comment type="subcellular location">
    <subcellularLocation>
        <location evidence="1">Cell membrane</location>
        <topology evidence="1">Multi-pass membrane protein</topology>
    </subcellularLocation>
</comment>
<feature type="transmembrane region" description="Helical" evidence="8">
    <location>
        <begin position="237"/>
        <end position="262"/>
    </location>
</feature>
<dbReference type="NCBIfam" id="TIGR00688">
    <property type="entry name" value="rarD"/>
    <property type="match status" value="1"/>
</dbReference>
<reference evidence="10 11" key="1">
    <citation type="journal article" date="2018" name="Int. J. Syst. Evol. Microbiol.">
        <title>Rubneribacter badeniensis gen. nov., sp. nov. and Enteroscipio rubneri gen. nov., sp. nov., new members of the Eggerthellaceae isolated from human faeces.</title>
        <authorList>
            <person name="Danylec N."/>
            <person name="Gobl A."/>
            <person name="Stoll D.A."/>
            <person name="Hetzer B."/>
            <person name="Kulling S.E."/>
            <person name="Huch M."/>
        </authorList>
    </citation>
    <scope>NUCLEOTIDE SEQUENCE [LARGE SCALE GENOMIC DNA]</scope>
    <source>
        <strain evidence="10 11">ResAG-85</strain>
    </source>
</reference>
<dbReference type="GO" id="GO:0005886">
    <property type="term" value="C:plasma membrane"/>
    <property type="evidence" value="ECO:0007669"/>
    <property type="project" value="UniProtKB-SubCell"/>
</dbReference>
<feature type="transmembrane region" description="Helical" evidence="8">
    <location>
        <begin position="274"/>
        <end position="297"/>
    </location>
</feature>
<dbReference type="SUPFAM" id="SSF103481">
    <property type="entry name" value="Multidrug resistance efflux transporter EmrE"/>
    <property type="match status" value="2"/>
</dbReference>
<evidence type="ECO:0000256" key="2">
    <source>
        <dbReference type="ARBA" id="ARBA00007362"/>
    </source>
</evidence>
<feature type="transmembrane region" description="Helical" evidence="8">
    <location>
        <begin position="186"/>
        <end position="203"/>
    </location>
</feature>
<sequence>MREETSPGEPSARVCGDAARAQGSVRSAQKASLADAVAQGEGARAAVAMQDAVAPPSDADGARSGRIGFLEGIGCHVVWGLMPVYWKLLSAVPALEVLSWRMVWSCVFVVLLCVFVKRTRFLHLFRDPRAVRTFLASGLIVTCNWGVYVWAANSGHLLETSIGYYLCPLCNIAFGLAVFKERLTPMQKLATALAAVGVTFFIVTHGGDIWIAFALALSFSAYGAVKKRGGYPALPGMAFESVLTGVLGALALAVGAVAPWLWQLTPATPDALAVTSPALALGLLVGCGLLTAIPLLLYSAAANRISMTALGFIQYVSPTIALVLAVSLFGEAFTLAHAVCFACIWTGIAAVGVEGALSARKRRAAV</sequence>
<feature type="transmembrane region" description="Helical" evidence="8">
    <location>
        <begin position="162"/>
        <end position="179"/>
    </location>
</feature>
<keyword evidence="11" id="KW-1185">Reference proteome</keyword>
<evidence type="ECO:0000256" key="7">
    <source>
        <dbReference type="ARBA" id="ARBA00023136"/>
    </source>
</evidence>
<comment type="similarity">
    <text evidence="2">Belongs to the EamA transporter family.</text>
</comment>
<protein>
    <submittedName>
        <fullName evidence="10">EamA family transporter RarD</fullName>
    </submittedName>
</protein>
<feature type="transmembrane region" description="Helical" evidence="8">
    <location>
        <begin position="98"/>
        <end position="118"/>
    </location>
</feature>
<dbReference type="AlphaFoldDB" id="A0A2K2U2Z0"/>
<feature type="transmembrane region" description="Helical" evidence="8">
    <location>
        <begin position="309"/>
        <end position="329"/>
    </location>
</feature>
<dbReference type="Proteomes" id="UP000236488">
    <property type="component" value="Unassembled WGS sequence"/>
</dbReference>
<keyword evidence="5 8" id="KW-0812">Transmembrane</keyword>
<dbReference type="EMBL" id="PPEL01000080">
    <property type="protein sequence ID" value="PNV64622.1"/>
    <property type="molecule type" value="Genomic_DNA"/>
</dbReference>
<feature type="transmembrane region" description="Helical" evidence="8">
    <location>
        <begin position="335"/>
        <end position="353"/>
    </location>
</feature>
<dbReference type="RefSeq" id="WP_087197196.1">
    <property type="nucleotide sequence ID" value="NZ_PPEL01000080.1"/>
</dbReference>
<evidence type="ECO:0000256" key="4">
    <source>
        <dbReference type="ARBA" id="ARBA00022475"/>
    </source>
</evidence>
<organism evidence="10 11">
    <name type="scientific">Rubneribacter badeniensis</name>
    <dbReference type="NCBI Taxonomy" id="2070688"/>
    <lineage>
        <taxon>Bacteria</taxon>
        <taxon>Bacillati</taxon>
        <taxon>Actinomycetota</taxon>
        <taxon>Coriobacteriia</taxon>
        <taxon>Eggerthellales</taxon>
        <taxon>Eggerthellaceae</taxon>
        <taxon>Rubneribacter</taxon>
    </lineage>
</organism>
<evidence type="ECO:0000259" key="9">
    <source>
        <dbReference type="Pfam" id="PF00892"/>
    </source>
</evidence>
<feature type="domain" description="EamA" evidence="9">
    <location>
        <begin position="68"/>
        <end position="201"/>
    </location>
</feature>
<keyword evidence="3" id="KW-0813">Transport</keyword>
<dbReference type="InterPro" id="IPR000620">
    <property type="entry name" value="EamA_dom"/>
</dbReference>
<feature type="transmembrane region" description="Helical" evidence="8">
    <location>
        <begin position="130"/>
        <end position="150"/>
    </location>
</feature>
<dbReference type="PANTHER" id="PTHR22911:SF137">
    <property type="entry name" value="SOLUTE CARRIER FAMILY 35 MEMBER G2-RELATED"/>
    <property type="match status" value="1"/>
</dbReference>
<dbReference type="PANTHER" id="PTHR22911">
    <property type="entry name" value="ACYL-MALONYL CONDENSING ENZYME-RELATED"/>
    <property type="match status" value="1"/>
</dbReference>
<evidence type="ECO:0000256" key="5">
    <source>
        <dbReference type="ARBA" id="ARBA00022692"/>
    </source>
</evidence>
<accession>A0A2K2U2Z0</accession>
<name>A0A2K2U2Z0_9ACTN</name>
<evidence type="ECO:0000313" key="11">
    <source>
        <dbReference type="Proteomes" id="UP000236488"/>
    </source>
</evidence>
<feature type="transmembrane region" description="Helical" evidence="8">
    <location>
        <begin position="67"/>
        <end position="86"/>
    </location>
</feature>
<evidence type="ECO:0000313" key="10">
    <source>
        <dbReference type="EMBL" id="PNV64622.1"/>
    </source>
</evidence>
<evidence type="ECO:0000256" key="6">
    <source>
        <dbReference type="ARBA" id="ARBA00022989"/>
    </source>
</evidence>
<keyword evidence="4" id="KW-1003">Cell membrane</keyword>
<evidence type="ECO:0000256" key="8">
    <source>
        <dbReference type="SAM" id="Phobius"/>
    </source>
</evidence>
<dbReference type="InterPro" id="IPR004626">
    <property type="entry name" value="RarD"/>
</dbReference>
<keyword evidence="7 8" id="KW-0472">Membrane</keyword>
<dbReference type="Pfam" id="PF00892">
    <property type="entry name" value="EamA"/>
    <property type="match status" value="1"/>
</dbReference>
<proteinExistence type="inferred from homology"/>
<comment type="caution">
    <text evidence="10">The sequence shown here is derived from an EMBL/GenBank/DDBJ whole genome shotgun (WGS) entry which is preliminary data.</text>
</comment>
<evidence type="ECO:0000256" key="1">
    <source>
        <dbReference type="ARBA" id="ARBA00004651"/>
    </source>
</evidence>
<gene>
    <name evidence="10" type="primary">rarD</name>
    <name evidence="10" type="ORF">C2L80_10940</name>
</gene>